<dbReference type="RefSeq" id="WP_341469042.1">
    <property type="nucleotide sequence ID" value="NZ_CP128399.1"/>
</dbReference>
<reference evidence="1 3" key="1">
    <citation type="submission" date="2020-06" db="EMBL/GenBank/DDBJ databases">
        <title>Anoxygenic phototrophic Chloroflexota member uses a Type I reaction center.</title>
        <authorList>
            <person name="Tsuji J.M."/>
            <person name="Shaw N.A."/>
            <person name="Nagashima S."/>
            <person name="Venkiteswaran J."/>
            <person name="Schiff S.L."/>
            <person name="Hanada S."/>
            <person name="Tank M."/>
            <person name="Neufeld J.D."/>
        </authorList>
    </citation>
    <scope>NUCLEOTIDE SEQUENCE [LARGE SCALE GENOMIC DNA]</scope>
    <source>
        <strain evidence="1">L227-S17</strain>
    </source>
</reference>
<gene>
    <name evidence="1" type="ORF">HXX08_05255</name>
    <name evidence="2" type="ORF">OZ401_000400</name>
</gene>
<evidence type="ECO:0000313" key="2">
    <source>
        <dbReference type="EMBL" id="WJW67145.1"/>
    </source>
</evidence>
<protein>
    <submittedName>
        <fullName evidence="1">DUF3090 family protein</fullName>
    </submittedName>
</protein>
<dbReference type="Pfam" id="PF11290">
    <property type="entry name" value="DUF3090"/>
    <property type="match status" value="1"/>
</dbReference>
<dbReference type="Proteomes" id="UP000521676">
    <property type="component" value="Unassembled WGS sequence"/>
</dbReference>
<keyword evidence="4" id="KW-1185">Reference proteome</keyword>
<reference evidence="2" key="2">
    <citation type="journal article" date="2024" name="Nature">
        <title>Anoxygenic phototroph of the Chloroflexota uses a type I reaction centre.</title>
        <authorList>
            <person name="Tsuji J.M."/>
            <person name="Shaw N.A."/>
            <person name="Nagashima S."/>
            <person name="Venkiteswaran J.J."/>
            <person name="Schiff S.L."/>
            <person name="Watanabe T."/>
            <person name="Fukui M."/>
            <person name="Hanada S."/>
            <person name="Tank M."/>
            <person name="Neufeld J.D."/>
        </authorList>
    </citation>
    <scope>NUCLEOTIDE SEQUENCE</scope>
    <source>
        <strain evidence="2">L227-S17</strain>
    </source>
</reference>
<evidence type="ECO:0000313" key="4">
    <source>
        <dbReference type="Proteomes" id="UP001431572"/>
    </source>
</evidence>
<organism evidence="1 3">
    <name type="scientific">Candidatus Chlorohelix allophototropha</name>
    <dbReference type="NCBI Taxonomy" id="3003348"/>
    <lineage>
        <taxon>Bacteria</taxon>
        <taxon>Bacillati</taxon>
        <taxon>Chloroflexota</taxon>
        <taxon>Chloroflexia</taxon>
        <taxon>Candidatus Chloroheliales</taxon>
        <taxon>Candidatus Chloroheliaceae</taxon>
        <taxon>Candidatus Chlorohelix</taxon>
    </lineage>
</organism>
<dbReference type="EMBL" id="CP128399">
    <property type="protein sequence ID" value="WJW67145.1"/>
    <property type="molecule type" value="Genomic_DNA"/>
</dbReference>
<evidence type="ECO:0000313" key="3">
    <source>
        <dbReference type="Proteomes" id="UP000521676"/>
    </source>
</evidence>
<name>A0A8T7M059_9CHLR</name>
<dbReference type="InterPro" id="IPR021441">
    <property type="entry name" value="DUF3090"/>
</dbReference>
<proteinExistence type="predicted"/>
<dbReference type="AlphaFoldDB" id="A0A8T7M059"/>
<dbReference type="EMBL" id="JACATZ010000001">
    <property type="protein sequence ID" value="NWJ45269.1"/>
    <property type="molecule type" value="Genomic_DNA"/>
</dbReference>
<sequence length="172" mass="19408">MADALHDFGAIDELKPEAIGMPGNRRFRVLFREGKRSACCWMEKEQLGALADAINELLEQYEGGKSQKDPIATGVYPEPFQVEAQTGRLALGYNEESELFIIYLYDLESEQQAIDKATTQEEAEELASNILPIIRVEASRTQLEKFYREAAQVISSGRVQHSKNGHIPYQNQ</sequence>
<evidence type="ECO:0000313" key="1">
    <source>
        <dbReference type="EMBL" id="NWJ45269.1"/>
    </source>
</evidence>
<accession>A0A8T7M059</accession>
<dbReference type="Proteomes" id="UP001431572">
    <property type="component" value="Chromosome 1"/>
</dbReference>